<accession>A0ABU6K4A8</accession>
<dbReference type="RefSeq" id="WP_327599713.1">
    <property type="nucleotide sequence ID" value="NZ_JAYXHS010000002.1"/>
</dbReference>
<sequence>MSILRAPKGANGKEFVEVSGNARKKDSASCVIDVRFEKPFEEARTMGIDLSGVEHKTPGATASLTVTLGRQKHVFDYPRGRVLDASTGKVVKRFQMIDLPAGTTRVRIAVAAKAARTAYEDSAAIGFDEMHLCFISPEEIPEFCGAPGFPNPRVMP</sequence>
<keyword evidence="2" id="KW-1185">Reference proteome</keyword>
<evidence type="ECO:0000313" key="2">
    <source>
        <dbReference type="Proteomes" id="UP001331561"/>
    </source>
</evidence>
<evidence type="ECO:0000313" key="1">
    <source>
        <dbReference type="EMBL" id="MEC5386754.1"/>
    </source>
</evidence>
<dbReference type="EMBL" id="JAYXHS010000002">
    <property type="protein sequence ID" value="MEC5386754.1"/>
    <property type="molecule type" value="Genomic_DNA"/>
</dbReference>
<gene>
    <name evidence="1" type="ORF">VVD49_13550</name>
</gene>
<reference evidence="1 2" key="1">
    <citation type="submission" date="2024-01" db="EMBL/GenBank/DDBJ databases">
        <title>Uliginosibacterium soil sp. nov.</title>
        <authorList>
            <person name="Lv Y."/>
        </authorList>
    </citation>
    <scope>NUCLEOTIDE SEQUENCE [LARGE SCALE GENOMIC DNA]</scope>
    <source>
        <strain evidence="1 2">H3</strain>
    </source>
</reference>
<organism evidence="1 2">
    <name type="scientific">Uliginosibacterium silvisoli</name>
    <dbReference type="NCBI Taxonomy" id="3114758"/>
    <lineage>
        <taxon>Bacteria</taxon>
        <taxon>Pseudomonadati</taxon>
        <taxon>Pseudomonadota</taxon>
        <taxon>Betaproteobacteria</taxon>
        <taxon>Rhodocyclales</taxon>
        <taxon>Zoogloeaceae</taxon>
        <taxon>Uliginosibacterium</taxon>
    </lineage>
</organism>
<proteinExistence type="predicted"/>
<protein>
    <submittedName>
        <fullName evidence="1">Uncharacterized protein</fullName>
    </submittedName>
</protein>
<comment type="caution">
    <text evidence="1">The sequence shown here is derived from an EMBL/GenBank/DDBJ whole genome shotgun (WGS) entry which is preliminary data.</text>
</comment>
<dbReference type="Proteomes" id="UP001331561">
    <property type="component" value="Unassembled WGS sequence"/>
</dbReference>
<name>A0ABU6K4A8_9RHOO</name>